<organism evidence="1 2">
    <name type="scientific">Tanacetum coccineum</name>
    <dbReference type="NCBI Taxonomy" id="301880"/>
    <lineage>
        <taxon>Eukaryota</taxon>
        <taxon>Viridiplantae</taxon>
        <taxon>Streptophyta</taxon>
        <taxon>Embryophyta</taxon>
        <taxon>Tracheophyta</taxon>
        <taxon>Spermatophyta</taxon>
        <taxon>Magnoliopsida</taxon>
        <taxon>eudicotyledons</taxon>
        <taxon>Gunneridae</taxon>
        <taxon>Pentapetalae</taxon>
        <taxon>asterids</taxon>
        <taxon>campanulids</taxon>
        <taxon>Asterales</taxon>
        <taxon>Asteraceae</taxon>
        <taxon>Asteroideae</taxon>
        <taxon>Anthemideae</taxon>
        <taxon>Anthemidinae</taxon>
        <taxon>Tanacetum</taxon>
    </lineage>
</organism>
<name>A0ABQ5B5U6_9ASTR</name>
<accession>A0ABQ5B5U6</accession>
<reference evidence="1" key="1">
    <citation type="journal article" date="2022" name="Int. J. Mol. Sci.">
        <title>Draft Genome of Tanacetum Coccineum: Genomic Comparison of Closely Related Tanacetum-Family Plants.</title>
        <authorList>
            <person name="Yamashiro T."/>
            <person name="Shiraishi A."/>
            <person name="Nakayama K."/>
            <person name="Satake H."/>
        </authorList>
    </citation>
    <scope>NUCLEOTIDE SEQUENCE</scope>
</reference>
<proteinExistence type="predicted"/>
<evidence type="ECO:0000313" key="2">
    <source>
        <dbReference type="Proteomes" id="UP001151760"/>
    </source>
</evidence>
<sequence>MNDNLSFKNVSFESFSMIVSVIHEVIPQISFRCYIYQNGGVTITILTTNTSYSSKKIRRIHACTHQRPQRKQAQYAEVLIRASRLKKVMLDKGKIQELKGKFLDDLHNNAFSGTNRKDAVEHIEYYLKIIDPIKLPNVDHDKLRVVGFPISLAGDAQRCWREDGYCNGENLPEAYRIRNSLHYQDLEWYEALEDNELKDEALRNKAIIEGLISDDESRNDCWKRWKSHEIYYHNYDEGEYKNETHEEGHELCGIKTRKVPVCQIKRYKMIKYSFNNKEEYVSVKEDEYDDLTIKNEKACRAYQEIFWMMDEG</sequence>
<dbReference type="EMBL" id="BQNB010012913">
    <property type="protein sequence ID" value="GJT09527.1"/>
    <property type="molecule type" value="Genomic_DNA"/>
</dbReference>
<protein>
    <submittedName>
        <fullName evidence="1">Uncharacterized protein</fullName>
    </submittedName>
</protein>
<comment type="caution">
    <text evidence="1">The sequence shown here is derived from an EMBL/GenBank/DDBJ whole genome shotgun (WGS) entry which is preliminary data.</text>
</comment>
<gene>
    <name evidence="1" type="ORF">Tco_0856569</name>
</gene>
<keyword evidence="2" id="KW-1185">Reference proteome</keyword>
<dbReference type="Proteomes" id="UP001151760">
    <property type="component" value="Unassembled WGS sequence"/>
</dbReference>
<evidence type="ECO:0000313" key="1">
    <source>
        <dbReference type="EMBL" id="GJT09527.1"/>
    </source>
</evidence>
<reference evidence="1" key="2">
    <citation type="submission" date="2022-01" db="EMBL/GenBank/DDBJ databases">
        <authorList>
            <person name="Yamashiro T."/>
            <person name="Shiraishi A."/>
            <person name="Satake H."/>
            <person name="Nakayama K."/>
        </authorList>
    </citation>
    <scope>NUCLEOTIDE SEQUENCE</scope>
</reference>